<evidence type="ECO:0000256" key="8">
    <source>
        <dbReference type="SAM" id="MobiDB-lite"/>
    </source>
</evidence>
<dbReference type="Pfam" id="PF06963">
    <property type="entry name" value="FPN1"/>
    <property type="match status" value="1"/>
</dbReference>
<feature type="transmembrane region" description="Helical" evidence="7">
    <location>
        <begin position="190"/>
        <end position="212"/>
    </location>
</feature>
<gene>
    <name evidence="9" type="ORF">PG999_004825</name>
</gene>
<evidence type="ECO:0000256" key="2">
    <source>
        <dbReference type="ARBA" id="ARBA00006279"/>
    </source>
</evidence>
<organism evidence="9 10">
    <name type="scientific">Apiospora kogelbergensis</name>
    <dbReference type="NCBI Taxonomy" id="1337665"/>
    <lineage>
        <taxon>Eukaryota</taxon>
        <taxon>Fungi</taxon>
        <taxon>Dikarya</taxon>
        <taxon>Ascomycota</taxon>
        <taxon>Pezizomycotina</taxon>
        <taxon>Sordariomycetes</taxon>
        <taxon>Xylariomycetidae</taxon>
        <taxon>Amphisphaeriales</taxon>
        <taxon>Apiosporaceae</taxon>
        <taxon>Apiospora</taxon>
    </lineage>
</organism>
<comment type="caution">
    <text evidence="7">Lacks conserved residue(s) required for the propagation of feature annotation.</text>
</comment>
<protein>
    <recommendedName>
        <fullName evidence="7">Solute carrier family 40 member</fullName>
    </recommendedName>
</protein>
<keyword evidence="6 7" id="KW-0472">Membrane</keyword>
<evidence type="ECO:0000256" key="5">
    <source>
        <dbReference type="ARBA" id="ARBA00022989"/>
    </source>
</evidence>
<comment type="subcellular location">
    <subcellularLocation>
        <location evidence="1 7">Membrane</location>
        <topology evidence="1 7">Multi-pass membrane protein</topology>
    </subcellularLocation>
</comment>
<feature type="transmembrane region" description="Helical" evidence="7">
    <location>
        <begin position="355"/>
        <end position="375"/>
    </location>
</feature>
<feature type="transmembrane region" description="Helical" evidence="7">
    <location>
        <begin position="134"/>
        <end position="153"/>
    </location>
</feature>
<keyword evidence="5 7" id="KW-1133">Transmembrane helix</keyword>
<dbReference type="SUPFAM" id="SSF103473">
    <property type="entry name" value="MFS general substrate transporter"/>
    <property type="match status" value="1"/>
</dbReference>
<dbReference type="InterPro" id="IPR036259">
    <property type="entry name" value="MFS_trans_sf"/>
</dbReference>
<feature type="compositionally biased region" description="Basic and acidic residues" evidence="8">
    <location>
        <begin position="10"/>
        <end position="21"/>
    </location>
</feature>
<evidence type="ECO:0000256" key="7">
    <source>
        <dbReference type="RuleBase" id="RU365065"/>
    </source>
</evidence>
<dbReference type="GO" id="GO:0005381">
    <property type="term" value="F:iron ion transmembrane transporter activity"/>
    <property type="evidence" value="ECO:0007669"/>
    <property type="project" value="UniProtKB-UniRule"/>
</dbReference>
<reference evidence="9 10" key="1">
    <citation type="submission" date="2023-01" db="EMBL/GenBank/DDBJ databases">
        <title>Analysis of 21 Apiospora genomes using comparative genomics revels a genus with tremendous synthesis potential of carbohydrate active enzymes and secondary metabolites.</title>
        <authorList>
            <person name="Sorensen T."/>
        </authorList>
    </citation>
    <scope>NUCLEOTIDE SEQUENCE [LARGE SCALE GENOMIC DNA]</scope>
    <source>
        <strain evidence="9 10">CBS 117206</strain>
    </source>
</reference>
<keyword evidence="7" id="KW-0406">Ion transport</keyword>
<dbReference type="Proteomes" id="UP001392437">
    <property type="component" value="Unassembled WGS sequence"/>
</dbReference>
<dbReference type="EMBL" id="JAQQWP010000004">
    <property type="protein sequence ID" value="KAK8120705.1"/>
    <property type="molecule type" value="Genomic_DNA"/>
</dbReference>
<dbReference type="PANTHER" id="PTHR11660:SF57">
    <property type="entry name" value="SOLUTE CARRIER FAMILY 40 MEMBER"/>
    <property type="match status" value="1"/>
</dbReference>
<comment type="function">
    <text evidence="7">May be involved in iron transport and iron homeostasis.</text>
</comment>
<keyword evidence="10" id="KW-1185">Reference proteome</keyword>
<dbReference type="GO" id="GO:0016020">
    <property type="term" value="C:membrane"/>
    <property type="evidence" value="ECO:0007669"/>
    <property type="project" value="UniProtKB-SubCell"/>
</dbReference>
<feature type="transmembrane region" description="Helical" evidence="7">
    <location>
        <begin position="110"/>
        <end position="128"/>
    </location>
</feature>
<feature type="transmembrane region" description="Helical" evidence="7">
    <location>
        <begin position="289"/>
        <end position="316"/>
    </location>
</feature>
<evidence type="ECO:0000256" key="6">
    <source>
        <dbReference type="ARBA" id="ARBA00023136"/>
    </source>
</evidence>
<feature type="transmembrane region" description="Helical" evidence="7">
    <location>
        <begin position="328"/>
        <end position="349"/>
    </location>
</feature>
<evidence type="ECO:0000256" key="1">
    <source>
        <dbReference type="ARBA" id="ARBA00004141"/>
    </source>
</evidence>
<keyword evidence="4 7" id="KW-0812">Transmembrane</keyword>
<dbReference type="InterPro" id="IPR009716">
    <property type="entry name" value="Ferroportin-1"/>
</dbReference>
<dbReference type="PANTHER" id="PTHR11660">
    <property type="entry name" value="SOLUTE CARRIER FAMILY 40 MEMBER"/>
    <property type="match status" value="1"/>
</dbReference>
<comment type="caution">
    <text evidence="9">The sequence shown here is derived from an EMBL/GenBank/DDBJ whole genome shotgun (WGS) entry which is preliminary data.</text>
</comment>
<sequence>MANEQTRLIANEETRNGRTEGQRQQGGAPPSSVARPLYVSHALSAWNSRLFEFGAVLYLAAIFPGTLLPLSIYAIARGLAAILFAPAIGQYIDNGDRLQVVRVSIVGQRLVVGLSCIVFGFLTIRASLSPKVKAGFLALLAFLACIEKLCSILNTISVEKDWVVVIAGNDEVALRSLNAQMRRIDLLCKLLGPLFVALLVGISTGLAIWVNLGMNLASIILEYFAIARVYDAVDGLQIPKTQSPASQPEQLVSGSNAESCAQSSHWRRAQAMLSKSAADFRVYFRHRALLPSMACALLYLTVLSFGGQMVTFLLASGYDSTQIGAARTLSVVFEVLATWIAPWLMASVGPVRAGLWFSTMQITMLVAGMTVFLAYRDDDFLLSATGLVGGTILSRTGLRGFDLCTQIIVQEVRNPLSWLPHMLQ</sequence>
<comment type="similarity">
    <text evidence="2 7">Belongs to the ferroportin (FP) (TC 2.A.100) family. SLC40A subfamily.</text>
</comment>
<feature type="region of interest" description="Disordered" evidence="8">
    <location>
        <begin position="1"/>
        <end position="32"/>
    </location>
</feature>
<accession>A0AAW0R0F7</accession>
<evidence type="ECO:0000313" key="9">
    <source>
        <dbReference type="EMBL" id="KAK8120705.1"/>
    </source>
</evidence>
<evidence type="ECO:0000256" key="4">
    <source>
        <dbReference type="ARBA" id="ARBA00022692"/>
    </source>
</evidence>
<keyword evidence="3 7" id="KW-0813">Transport</keyword>
<evidence type="ECO:0000313" key="10">
    <source>
        <dbReference type="Proteomes" id="UP001392437"/>
    </source>
</evidence>
<evidence type="ECO:0000256" key="3">
    <source>
        <dbReference type="ARBA" id="ARBA00022448"/>
    </source>
</evidence>
<name>A0AAW0R0F7_9PEZI</name>
<dbReference type="AlphaFoldDB" id="A0AAW0R0F7"/>
<feature type="transmembrane region" description="Helical" evidence="7">
    <location>
        <begin position="56"/>
        <end position="89"/>
    </location>
</feature>
<proteinExistence type="inferred from homology"/>